<dbReference type="RefSeq" id="WP_095609029.1">
    <property type="nucleotide sequence ID" value="NZ_LMVN01000024.1"/>
</dbReference>
<evidence type="ECO:0000259" key="2">
    <source>
        <dbReference type="Pfam" id="PF04101"/>
    </source>
</evidence>
<name>A0A2A2HBX0_9EURY</name>
<dbReference type="Gene3D" id="3.40.50.2000">
    <property type="entry name" value="Glycogen Phosphorylase B"/>
    <property type="match status" value="2"/>
</dbReference>
<dbReference type="PANTHER" id="PTHR21015">
    <property type="entry name" value="UDP-N-ACETYLGLUCOSAMINE--N-ACETYLMURAMYL-(PENTAPEPTIDE) PYROPHOSPHORYL-UNDECAPRENOL N-ACETYLGLUCOSAMINE TRANSFERASE 1"/>
    <property type="match status" value="1"/>
</dbReference>
<gene>
    <name evidence="4" type="primary">murG_1</name>
    <name evidence="3" type="ORF">ASJ82_06965</name>
    <name evidence="4" type="ORF">MSCUN_03200</name>
</gene>
<dbReference type="EC" id="2.4.1.227" evidence="4"/>
<protein>
    <submittedName>
        <fullName evidence="4">UDP-N-acetylglucosamine N-acetylglucosamine transferase</fullName>
        <ecNumber evidence="4">2.4.1.227</ecNumber>
    </submittedName>
</protein>
<dbReference type="AlphaFoldDB" id="A0A2A2HBX0"/>
<organism evidence="3 5">
    <name type="scientific">Methanosphaera cuniculi</name>
    <dbReference type="NCBI Taxonomy" id="1077256"/>
    <lineage>
        <taxon>Archaea</taxon>
        <taxon>Methanobacteriati</taxon>
        <taxon>Methanobacteriota</taxon>
        <taxon>Methanomada group</taxon>
        <taxon>Methanobacteria</taxon>
        <taxon>Methanobacteriales</taxon>
        <taxon>Methanobacteriaceae</taxon>
        <taxon>Methanosphaera</taxon>
    </lineage>
</organism>
<comment type="caution">
    <text evidence="3">The sequence shown here is derived from an EMBL/GenBank/DDBJ whole genome shotgun (WGS) entry which is preliminary data.</text>
</comment>
<dbReference type="SUPFAM" id="SSF53756">
    <property type="entry name" value="UDP-Glycosyltransferase/glycogen phosphorylase"/>
    <property type="match status" value="1"/>
</dbReference>
<dbReference type="GO" id="GO:0016758">
    <property type="term" value="F:hexosyltransferase activity"/>
    <property type="evidence" value="ECO:0007669"/>
    <property type="project" value="InterPro"/>
</dbReference>
<keyword evidence="4" id="KW-0808">Transferase</keyword>
<evidence type="ECO:0000313" key="6">
    <source>
        <dbReference type="Proteomes" id="UP000246004"/>
    </source>
</evidence>
<comment type="similarity">
    <text evidence="1">Belongs to the glycosyltransferase 28 family.</text>
</comment>
<dbReference type="OrthoDB" id="46222at2157"/>
<reference evidence="4 6" key="1">
    <citation type="submission" date="2016-04" db="EMBL/GenBank/DDBJ databases">
        <title>Genome sequence of Methanosphaera cuniculi DSM 4103.</title>
        <authorList>
            <person name="Poehlein A."/>
            <person name="Seedorf H."/>
            <person name="Daniel R."/>
        </authorList>
    </citation>
    <scope>NUCLEOTIDE SEQUENCE [LARGE SCALE GENOMIC DNA]</scope>
    <source>
        <strain evidence="4 6">DSM 4103</strain>
    </source>
</reference>
<dbReference type="PANTHER" id="PTHR21015:SF22">
    <property type="entry name" value="GLYCOSYLTRANSFERASE"/>
    <property type="match status" value="1"/>
</dbReference>
<keyword evidence="4" id="KW-0328">Glycosyltransferase</keyword>
<evidence type="ECO:0000256" key="1">
    <source>
        <dbReference type="ARBA" id="ARBA00006962"/>
    </source>
</evidence>
<dbReference type="Pfam" id="PF04101">
    <property type="entry name" value="Glyco_tran_28_C"/>
    <property type="match status" value="1"/>
</dbReference>
<dbReference type="CDD" id="cd03785">
    <property type="entry name" value="GT28_MurG"/>
    <property type="match status" value="1"/>
</dbReference>
<reference evidence="3 5" key="2">
    <citation type="journal article" date="2017" name="BMC Genomics">
        <title>Genomic analysis of methanogenic archaea reveals a shift towards energy conservation.</title>
        <authorList>
            <person name="Gilmore S.P."/>
            <person name="Henske J.K."/>
            <person name="Sexton J.A."/>
            <person name="Solomon K.V."/>
            <person name="Seppala S."/>
            <person name="Yoo J.I."/>
            <person name="Huyett L.M."/>
            <person name="Pressman A."/>
            <person name="Cogan J.Z."/>
            <person name="Kivenson V."/>
            <person name="Peng X."/>
            <person name="Tan Y."/>
            <person name="Valentine D.L."/>
            <person name="O'Malley M.A."/>
        </authorList>
    </citation>
    <scope>NUCLEOTIDE SEQUENCE [LARGE SCALE GENOMIC DNA]</scope>
    <source>
        <strain evidence="3 5">1R-7</strain>
    </source>
</reference>
<dbReference type="Proteomes" id="UP000246004">
    <property type="component" value="Unassembled WGS sequence"/>
</dbReference>
<dbReference type="EMBL" id="LWMS01000010">
    <property type="protein sequence ID" value="PWL08608.1"/>
    <property type="molecule type" value="Genomic_DNA"/>
</dbReference>
<keyword evidence="5" id="KW-1185">Reference proteome</keyword>
<dbReference type="EMBL" id="LMVN01000024">
    <property type="protein sequence ID" value="PAV06855.1"/>
    <property type="molecule type" value="Genomic_DNA"/>
</dbReference>
<proteinExistence type="inferred from homology"/>
<dbReference type="InterPro" id="IPR007235">
    <property type="entry name" value="Glyco_trans_28_C"/>
</dbReference>
<feature type="domain" description="Glycosyl transferase family 28 C-terminal" evidence="2">
    <location>
        <begin position="211"/>
        <end position="346"/>
    </location>
</feature>
<evidence type="ECO:0000313" key="5">
    <source>
        <dbReference type="Proteomes" id="UP000217528"/>
    </source>
</evidence>
<dbReference type="Pfam" id="PF13528">
    <property type="entry name" value="Glyco_trans_1_3"/>
    <property type="match status" value="1"/>
</dbReference>
<accession>A0A2A2HBX0</accession>
<evidence type="ECO:0000313" key="4">
    <source>
        <dbReference type="EMBL" id="PWL08608.1"/>
    </source>
</evidence>
<dbReference type="Proteomes" id="UP000217528">
    <property type="component" value="Unassembled WGS sequence"/>
</dbReference>
<evidence type="ECO:0000313" key="3">
    <source>
        <dbReference type="EMBL" id="PAV06855.1"/>
    </source>
</evidence>
<sequence length="376" mass="42835">MKILITTCGVGIGHASRELTLALYLEKKGHSVEFASYGAGLHFLRKNHKTVHPLPNMNFEGNNGSVDIEKSVKNSKDIPYTFIKTMYKEARIIKRIKPDIIISDSDYSTPYTAKLLKIPCYIITNDLTFGFSDSTDIQFIKYFEKSIEKLIHQISKNATKILIPDIPGTITIPDKLKSKTEFIGPLIKAPVDLTKDELRRKHNINVDSKVIVVTVGGSEFGKLLIENICDISLELNVDTIIIFTGLELDPSQFKIPKTNKTIIIKQFSYNLVEWMRLSDLTIALAGHTTTMELISIKKPNILIPIKNHKEQQKNIQRIKPYKISQTTMIDDKEKLKNMINTTINKTDTIKINSDEYNKFIKYNGCKKAFEIIEKKE</sequence>